<dbReference type="Proteomes" id="UP001457282">
    <property type="component" value="Unassembled WGS sequence"/>
</dbReference>
<protein>
    <submittedName>
        <fullName evidence="1">Uncharacterized protein</fullName>
    </submittedName>
</protein>
<name>A0AAW1X7R2_RUBAR</name>
<reference evidence="1 2" key="1">
    <citation type="journal article" date="2023" name="G3 (Bethesda)">
        <title>A chromosome-length genome assembly and annotation of blackberry (Rubus argutus, cv. 'Hillquist').</title>
        <authorList>
            <person name="Bruna T."/>
            <person name="Aryal R."/>
            <person name="Dudchenko O."/>
            <person name="Sargent D.J."/>
            <person name="Mead D."/>
            <person name="Buti M."/>
            <person name="Cavallini A."/>
            <person name="Hytonen T."/>
            <person name="Andres J."/>
            <person name="Pham M."/>
            <person name="Weisz D."/>
            <person name="Mascagni F."/>
            <person name="Usai G."/>
            <person name="Natali L."/>
            <person name="Bassil N."/>
            <person name="Fernandez G.E."/>
            <person name="Lomsadze A."/>
            <person name="Armour M."/>
            <person name="Olukolu B."/>
            <person name="Poorten T."/>
            <person name="Britton C."/>
            <person name="Davik J."/>
            <person name="Ashrafi H."/>
            <person name="Aiden E.L."/>
            <person name="Borodovsky M."/>
            <person name="Worthington M."/>
        </authorList>
    </citation>
    <scope>NUCLEOTIDE SEQUENCE [LARGE SCALE GENOMIC DNA]</scope>
    <source>
        <strain evidence="1">PI 553951</strain>
    </source>
</reference>
<comment type="caution">
    <text evidence="1">The sequence shown here is derived from an EMBL/GenBank/DDBJ whole genome shotgun (WGS) entry which is preliminary data.</text>
</comment>
<accession>A0AAW1X7R2</accession>
<keyword evidence="2" id="KW-1185">Reference proteome</keyword>
<dbReference type="EMBL" id="JBEDUW010000004">
    <property type="protein sequence ID" value="KAK9932692.1"/>
    <property type="molecule type" value="Genomic_DNA"/>
</dbReference>
<organism evidence="1 2">
    <name type="scientific">Rubus argutus</name>
    <name type="common">Southern blackberry</name>
    <dbReference type="NCBI Taxonomy" id="59490"/>
    <lineage>
        <taxon>Eukaryota</taxon>
        <taxon>Viridiplantae</taxon>
        <taxon>Streptophyta</taxon>
        <taxon>Embryophyta</taxon>
        <taxon>Tracheophyta</taxon>
        <taxon>Spermatophyta</taxon>
        <taxon>Magnoliopsida</taxon>
        <taxon>eudicotyledons</taxon>
        <taxon>Gunneridae</taxon>
        <taxon>Pentapetalae</taxon>
        <taxon>rosids</taxon>
        <taxon>fabids</taxon>
        <taxon>Rosales</taxon>
        <taxon>Rosaceae</taxon>
        <taxon>Rosoideae</taxon>
        <taxon>Rosoideae incertae sedis</taxon>
        <taxon>Rubus</taxon>
    </lineage>
</organism>
<sequence>MSELLSSAQTSISGLPRVPALSLLSRAAAHHGTPSPVFTAGSLLFELRPVHHLNCSAAPSLSRHRCRNPKLAALSNSSI</sequence>
<evidence type="ECO:0000313" key="2">
    <source>
        <dbReference type="Proteomes" id="UP001457282"/>
    </source>
</evidence>
<evidence type="ECO:0000313" key="1">
    <source>
        <dbReference type="EMBL" id="KAK9932692.1"/>
    </source>
</evidence>
<proteinExistence type="predicted"/>
<gene>
    <name evidence="1" type="ORF">M0R45_019917</name>
</gene>
<dbReference type="AlphaFoldDB" id="A0AAW1X7R2"/>